<evidence type="ECO:0000313" key="2">
    <source>
        <dbReference type="EMBL" id="ORZ22745.1"/>
    </source>
</evidence>
<protein>
    <submittedName>
        <fullName evidence="2">Uncharacterized protein</fullName>
    </submittedName>
</protein>
<feature type="compositionally biased region" description="Basic and acidic residues" evidence="1">
    <location>
        <begin position="1014"/>
        <end position="1029"/>
    </location>
</feature>
<feature type="compositionally biased region" description="Low complexity" evidence="1">
    <location>
        <begin position="774"/>
        <end position="783"/>
    </location>
</feature>
<dbReference type="InParanoid" id="A0A1Y2GUM7"/>
<organism evidence="2 3">
    <name type="scientific">Lobosporangium transversale</name>
    <dbReference type="NCBI Taxonomy" id="64571"/>
    <lineage>
        <taxon>Eukaryota</taxon>
        <taxon>Fungi</taxon>
        <taxon>Fungi incertae sedis</taxon>
        <taxon>Mucoromycota</taxon>
        <taxon>Mortierellomycotina</taxon>
        <taxon>Mortierellomycetes</taxon>
        <taxon>Mortierellales</taxon>
        <taxon>Mortierellaceae</taxon>
        <taxon>Lobosporangium</taxon>
    </lineage>
</organism>
<sequence length="1255" mass="139403">MSPLSSSSQRPSSYSFSSSSPSIASSTSKLMPSSLPSTRSMPPECLERIVFHASQDHRVLCTLMQVNSTLFQMATPYLYREAFHFQFGDEFILDWNTEAWTRHLREVRHTKLLLLYLSCTEPVQSALSPSLSLSSSSSSSSTPSSLSSSLSSSALSSAFLSPHTDLLNSTATLSAASGQTVGAKQEPPGPKSGAVSTKATAGACPTIQRNKYLRRLSMLQGQGQRQHEYVEPQDNDSVNNDDSRSHSLPMSSLFTGSAVSRIPASLETLLKTYIDCLESHSDTTNATMGSSISASMKRKPGNSCGSIGIRKGKQRGTSNKWTGQRQRTVNYLDYVEHLDLDIFLTTAIQNLFSLSSLSSCSSSKGKRRLSTGFLPSQHHGSSRSKSYLSERVFIEQVLFRSTAQHITTLSLSVTTFARLQRDLMEYIVTPSSSMATAAAAAAQRERTPKTKNGAGVWEGAPLSQLSRLNISGLHAELKPRVLRAIRWFLRRHVAVYPGTLTAISLEGAGDSIVNRRRQRNRNVVAAEPVQPGVVHFNHQDADYYDENEVIDELEEEEQPGHGHHNHHHHLYQHQQPQTTNHHQYPHHHPLHYHNLPLNGGPNGVLFVDAAGQINNILNGGNNAAAAAAAAAQAAVAFPGVFHSQYYLLNRNPDQSCEIDFLCVFQELQGQLKVLDLSQWSWSVITHQALDLIPTSHLTTLRFHPRTRIQSPHGSLFLSRCPMLKDLEIHAFDAGLLDLDNNSYYSAFMNTNGSSSEGGNDANVGVNTTTLSSIHQHQQQQEHQLMSPSMSISTPDLTSTSITGSSSSVTTSLQSLSLTGSVQNVLPAASDAIRIMGKSLTTLELTGHLDGFLSAQQTHRLMDWSVSLSDMALPHLTTLQLHGHLAMTFEVPLLLELCPTLRKLGLTIRSYTSTSFIRSEAARVLPRFMVPWEKKEKEMANSDPQSHGSVSKEARKFCLRELHLEGPWILTDKDMTQLGEQIYGLVVLNLVECRFYPNQRRRMVNEEDRVEEDLERCGDPEVGKSSHDIDSDQEQASPVVRLVERMQGTLRILRVHRRGLEGKPRRDSADYSSSILPSKVPATSSTSLDAFHDSNNNKSIINSGNLSTAHISLPSLPQSSSLPRESVLEFKKRFPLIELQIQERQHEHSFVLASSAETLRRIHQSPRPARIPTHFSDLLGQPSSPSRLHDFQAQNSAWRRVQHAMPFLKIFQRRPTYTPNGYENHLIRSWGRPSERFAWLLPTRRRSSVPNINVTF</sequence>
<feature type="compositionally biased region" description="Basic residues" evidence="1">
    <location>
        <begin position="561"/>
        <end position="571"/>
    </location>
</feature>
<accession>A0A1Y2GUM7</accession>
<feature type="region of interest" description="Disordered" evidence="1">
    <location>
        <begin position="178"/>
        <end position="200"/>
    </location>
</feature>
<feature type="compositionally biased region" description="Polar residues" evidence="1">
    <location>
        <begin position="285"/>
        <end position="294"/>
    </location>
</feature>
<evidence type="ECO:0000313" key="3">
    <source>
        <dbReference type="Proteomes" id="UP000193648"/>
    </source>
</evidence>
<dbReference type="SUPFAM" id="SSF52047">
    <property type="entry name" value="RNI-like"/>
    <property type="match status" value="1"/>
</dbReference>
<feature type="compositionally biased region" description="Low complexity" evidence="1">
    <location>
        <begin position="796"/>
        <end position="807"/>
    </location>
</feature>
<keyword evidence="3" id="KW-1185">Reference proteome</keyword>
<gene>
    <name evidence="2" type="ORF">BCR41DRAFT_14100</name>
</gene>
<dbReference type="GeneID" id="33561381"/>
<dbReference type="AlphaFoldDB" id="A0A1Y2GUM7"/>
<feature type="compositionally biased region" description="Polar residues" evidence="1">
    <location>
        <begin position="785"/>
        <end position="795"/>
    </location>
</feature>
<feature type="region of interest" description="Disordered" evidence="1">
    <location>
        <begin position="773"/>
        <end position="807"/>
    </location>
</feature>
<dbReference type="EMBL" id="MCFF01000010">
    <property type="protein sequence ID" value="ORZ22745.1"/>
    <property type="molecule type" value="Genomic_DNA"/>
</dbReference>
<feature type="region of interest" description="Disordered" evidence="1">
    <location>
        <begin position="555"/>
        <end position="593"/>
    </location>
</feature>
<evidence type="ECO:0000256" key="1">
    <source>
        <dbReference type="SAM" id="MobiDB-lite"/>
    </source>
</evidence>
<dbReference type="OrthoDB" id="2398988at2759"/>
<reference evidence="2 3" key="1">
    <citation type="submission" date="2016-07" db="EMBL/GenBank/DDBJ databases">
        <title>Pervasive Adenine N6-methylation of Active Genes in Fungi.</title>
        <authorList>
            <consortium name="DOE Joint Genome Institute"/>
            <person name="Mondo S.J."/>
            <person name="Dannebaum R.O."/>
            <person name="Kuo R.C."/>
            <person name="Labutti K."/>
            <person name="Haridas S."/>
            <person name="Kuo A."/>
            <person name="Salamov A."/>
            <person name="Ahrendt S.R."/>
            <person name="Lipzen A."/>
            <person name="Sullivan W."/>
            <person name="Andreopoulos W.B."/>
            <person name="Clum A."/>
            <person name="Lindquist E."/>
            <person name="Daum C."/>
            <person name="Ramamoorthy G.K."/>
            <person name="Gryganskyi A."/>
            <person name="Culley D."/>
            <person name="Magnuson J.K."/>
            <person name="James T.Y."/>
            <person name="O'Malley M.A."/>
            <person name="Stajich J.E."/>
            <person name="Spatafora J.W."/>
            <person name="Visel A."/>
            <person name="Grigoriev I.V."/>
        </authorList>
    </citation>
    <scope>NUCLEOTIDE SEQUENCE [LARGE SCALE GENOMIC DNA]</scope>
    <source>
        <strain evidence="2 3">NRRL 3116</strain>
    </source>
</reference>
<feature type="compositionally biased region" description="Polar residues" evidence="1">
    <location>
        <begin position="29"/>
        <end position="39"/>
    </location>
</feature>
<comment type="caution">
    <text evidence="2">The sequence shown here is derived from an EMBL/GenBank/DDBJ whole genome shotgun (WGS) entry which is preliminary data.</text>
</comment>
<proteinExistence type="predicted"/>
<feature type="region of interest" description="Disordered" evidence="1">
    <location>
        <begin position="285"/>
        <end position="321"/>
    </location>
</feature>
<feature type="compositionally biased region" description="Low complexity" evidence="1">
    <location>
        <begin position="1"/>
        <end position="28"/>
    </location>
</feature>
<name>A0A1Y2GUM7_9FUNG</name>
<feature type="compositionally biased region" description="Low complexity" evidence="1">
    <location>
        <begin position="572"/>
        <end position="582"/>
    </location>
</feature>
<feature type="region of interest" description="Disordered" evidence="1">
    <location>
        <begin position="1"/>
        <end position="39"/>
    </location>
</feature>
<dbReference type="RefSeq" id="XP_021883299.1">
    <property type="nucleotide sequence ID" value="XM_022019536.1"/>
</dbReference>
<dbReference type="Proteomes" id="UP000193648">
    <property type="component" value="Unassembled WGS sequence"/>
</dbReference>
<feature type="region of interest" description="Disordered" evidence="1">
    <location>
        <begin position="219"/>
        <end position="249"/>
    </location>
</feature>
<feature type="region of interest" description="Disordered" evidence="1">
    <location>
        <begin position="1011"/>
        <end position="1034"/>
    </location>
</feature>